<dbReference type="Proteomes" id="UP000887579">
    <property type="component" value="Unplaced"/>
</dbReference>
<accession>A0AC34F593</accession>
<sequence length="462" mass="52055">MAPENVGIHAVQTYFPRNYVKQEDLEKYDKAGEGKYTKGLGQLEMGFCYDNEDVNSLALTVTAGLLETYNIDRNSIGFLCVGTETLVDKSKSVKTQLMQLFGENTDIEGVDVKNACFGGTQALLHGIDWVYSNYEFDKRLAIVVMADIAVYEKGSARCTGGAGAIALLIGPNAPIVMERGLRSFHMSDKKDFYKPIGGAASEYPIVDGTLSLTVYFEAVDKCYSSYSQKSKKYINEDRTVNDFYSLLFHAPFYKMVQKAFGRLCFTDYERGSTTGLKNVEKLERLKSLSTDERYNRDFQQLTVASSNDLFHSKVNPNMQLNQRIGNMYTPSLYAQLVTLISRVEDLQSLNDQKMLLFSYGSGAASAMFSFIFKLDSEMAMKELQFMQQVSKAAIDLLDKRCLHTPNEYNDALTNREKLTAAEAAYIPLASQNGISQHLFPGAYYLTKIDEKKRRFYDRVPIQ</sequence>
<name>A0AC34F593_9BILA</name>
<organism evidence="1 2">
    <name type="scientific">Panagrolaimus sp. ES5</name>
    <dbReference type="NCBI Taxonomy" id="591445"/>
    <lineage>
        <taxon>Eukaryota</taxon>
        <taxon>Metazoa</taxon>
        <taxon>Ecdysozoa</taxon>
        <taxon>Nematoda</taxon>
        <taxon>Chromadorea</taxon>
        <taxon>Rhabditida</taxon>
        <taxon>Tylenchina</taxon>
        <taxon>Panagrolaimomorpha</taxon>
        <taxon>Panagrolaimoidea</taxon>
        <taxon>Panagrolaimidae</taxon>
        <taxon>Panagrolaimus</taxon>
    </lineage>
</organism>
<protein>
    <submittedName>
        <fullName evidence="2">Hydroxymethylglutaryl-CoA synthase</fullName>
    </submittedName>
</protein>
<evidence type="ECO:0000313" key="1">
    <source>
        <dbReference type="Proteomes" id="UP000887579"/>
    </source>
</evidence>
<reference evidence="2" key="1">
    <citation type="submission" date="2022-11" db="UniProtKB">
        <authorList>
            <consortium name="WormBaseParasite"/>
        </authorList>
    </citation>
    <scope>IDENTIFICATION</scope>
</reference>
<dbReference type="WBParaSite" id="ES5_v2.g12050.t1">
    <property type="protein sequence ID" value="ES5_v2.g12050.t1"/>
    <property type="gene ID" value="ES5_v2.g12050"/>
</dbReference>
<evidence type="ECO:0000313" key="2">
    <source>
        <dbReference type="WBParaSite" id="ES5_v2.g12050.t1"/>
    </source>
</evidence>
<proteinExistence type="predicted"/>